<evidence type="ECO:0000313" key="2">
    <source>
        <dbReference type="EMBL" id="WTO87395.1"/>
    </source>
</evidence>
<name>A0ABZ1J5L1_9ACTN</name>
<accession>A0ABZ1J5L1</accession>
<dbReference type="InterPro" id="IPR006016">
    <property type="entry name" value="UspA"/>
</dbReference>
<proteinExistence type="predicted"/>
<evidence type="ECO:0000313" key="3">
    <source>
        <dbReference type="Proteomes" id="UP001622690"/>
    </source>
</evidence>
<organism evidence="2 3">
    <name type="scientific">Streptomyces nigra</name>
    <dbReference type="NCBI Taxonomy" id="1827580"/>
    <lineage>
        <taxon>Bacteria</taxon>
        <taxon>Bacillati</taxon>
        <taxon>Actinomycetota</taxon>
        <taxon>Actinomycetes</taxon>
        <taxon>Kitasatosporales</taxon>
        <taxon>Streptomycetaceae</taxon>
        <taxon>Streptomyces</taxon>
    </lineage>
</organism>
<evidence type="ECO:0000259" key="1">
    <source>
        <dbReference type="Pfam" id="PF00582"/>
    </source>
</evidence>
<dbReference type="Proteomes" id="UP001622690">
    <property type="component" value="Chromosome"/>
</dbReference>
<feature type="domain" description="UspA" evidence="1">
    <location>
        <begin position="4"/>
        <end position="38"/>
    </location>
</feature>
<dbReference type="RefSeq" id="WP_406261806.1">
    <property type="nucleotide sequence ID" value="NZ_CP108125.1"/>
</dbReference>
<protein>
    <submittedName>
        <fullName evidence="2">Universal stress protein</fullName>
    </submittedName>
</protein>
<sequence>MSNLVVVGVDGSSTALTAVEAAAAAAARRSAALRVVHAEVPIKPRLWCRTRLLERWSWKRRPVPFRWRLRSV</sequence>
<dbReference type="SUPFAM" id="SSF52402">
    <property type="entry name" value="Adenine nucleotide alpha hydrolases-like"/>
    <property type="match status" value="1"/>
</dbReference>
<dbReference type="Pfam" id="PF00582">
    <property type="entry name" value="Usp"/>
    <property type="match status" value="1"/>
</dbReference>
<gene>
    <name evidence="2" type="ORF">OHU27_35130</name>
</gene>
<dbReference type="EMBL" id="CP108125">
    <property type="protein sequence ID" value="WTO87395.1"/>
    <property type="molecule type" value="Genomic_DNA"/>
</dbReference>
<dbReference type="Gene3D" id="3.40.50.620">
    <property type="entry name" value="HUPs"/>
    <property type="match status" value="1"/>
</dbReference>
<reference evidence="2 3" key="1">
    <citation type="submission" date="2022-10" db="EMBL/GenBank/DDBJ databases">
        <title>The complete genomes of actinobacterial strains from the NBC collection.</title>
        <authorList>
            <person name="Joergensen T.S."/>
            <person name="Alvarez Arevalo M."/>
            <person name="Sterndorff E.B."/>
            <person name="Faurdal D."/>
            <person name="Vuksanovic O."/>
            <person name="Mourched A.-S."/>
            <person name="Charusanti P."/>
            <person name="Shaw S."/>
            <person name="Blin K."/>
            <person name="Weber T."/>
        </authorList>
    </citation>
    <scope>NUCLEOTIDE SEQUENCE [LARGE SCALE GENOMIC DNA]</scope>
    <source>
        <strain evidence="2 3">NBC_00206</strain>
    </source>
</reference>
<keyword evidence="3" id="KW-1185">Reference proteome</keyword>
<dbReference type="InterPro" id="IPR014729">
    <property type="entry name" value="Rossmann-like_a/b/a_fold"/>
</dbReference>